<feature type="transmembrane region" description="Helical" evidence="1">
    <location>
        <begin position="72"/>
        <end position="89"/>
    </location>
</feature>
<evidence type="ECO:0000313" key="2">
    <source>
        <dbReference type="EMBL" id="MBO4208709.1"/>
    </source>
</evidence>
<feature type="transmembrane region" description="Helical" evidence="1">
    <location>
        <begin position="132"/>
        <end position="155"/>
    </location>
</feature>
<feature type="transmembrane region" description="Helical" evidence="1">
    <location>
        <begin position="95"/>
        <end position="120"/>
    </location>
</feature>
<proteinExistence type="predicted"/>
<dbReference type="Proteomes" id="UP000823521">
    <property type="component" value="Unassembled WGS sequence"/>
</dbReference>
<gene>
    <name evidence="2" type="ORF">GSF22_22240</name>
</gene>
<name>A0ABS3VW01_MICEH</name>
<organism evidence="2 3">
    <name type="scientific">Micromonospora echinofusca</name>
    <dbReference type="NCBI Taxonomy" id="47858"/>
    <lineage>
        <taxon>Bacteria</taxon>
        <taxon>Bacillati</taxon>
        <taxon>Actinomycetota</taxon>
        <taxon>Actinomycetes</taxon>
        <taxon>Micromonosporales</taxon>
        <taxon>Micromonosporaceae</taxon>
        <taxon>Micromonospora</taxon>
    </lineage>
</organism>
<evidence type="ECO:0000313" key="3">
    <source>
        <dbReference type="Proteomes" id="UP000823521"/>
    </source>
</evidence>
<evidence type="ECO:0000256" key="1">
    <source>
        <dbReference type="SAM" id="Phobius"/>
    </source>
</evidence>
<comment type="caution">
    <text evidence="2">The sequence shown here is derived from an EMBL/GenBank/DDBJ whole genome shotgun (WGS) entry which is preliminary data.</text>
</comment>
<feature type="transmembrane region" description="Helical" evidence="1">
    <location>
        <begin position="161"/>
        <end position="184"/>
    </location>
</feature>
<feature type="transmembrane region" description="Helical" evidence="1">
    <location>
        <begin position="21"/>
        <end position="42"/>
    </location>
</feature>
<keyword evidence="1" id="KW-0812">Transmembrane</keyword>
<feature type="transmembrane region" description="Helical" evidence="1">
    <location>
        <begin position="48"/>
        <end position="65"/>
    </location>
</feature>
<protein>
    <submittedName>
        <fullName evidence="2">Uncharacterized protein</fullName>
    </submittedName>
</protein>
<sequence>MISAINDRIRTVSVAVARITLIPLLVRVGVFATALTSFVLAYPTRILFDRPGLLLLIAAILSAVAPRRRWPTVAVLVAVAGWLLSTSWYGEPVALWRLLGLATLLYLTHTLAALAALLPHDAVVSPDVPTRWLLRALGVSLAGAVLSVLLMSFTASDADRAGLVSALVGLGVAVLVATLLGWLFRRR</sequence>
<reference evidence="2 3" key="1">
    <citation type="submission" date="2019-12" db="EMBL/GenBank/DDBJ databases">
        <title>Whole genome sequencing of endophytic Actinobacterium Micromonospora sp. MPMI6T.</title>
        <authorList>
            <person name="Evv R."/>
            <person name="Podile A.R."/>
        </authorList>
    </citation>
    <scope>NUCLEOTIDE SEQUENCE [LARGE SCALE GENOMIC DNA]</scope>
    <source>
        <strain evidence="2 3">MPMI6</strain>
    </source>
</reference>
<accession>A0ABS3VW01</accession>
<keyword evidence="1" id="KW-1133">Transmembrane helix</keyword>
<keyword evidence="3" id="KW-1185">Reference proteome</keyword>
<keyword evidence="1" id="KW-0472">Membrane</keyword>
<dbReference type="EMBL" id="WVUH01000221">
    <property type="protein sequence ID" value="MBO4208709.1"/>
    <property type="molecule type" value="Genomic_DNA"/>
</dbReference>